<dbReference type="Pfam" id="PF00072">
    <property type="entry name" value="Response_reg"/>
    <property type="match status" value="1"/>
</dbReference>
<keyword evidence="2" id="KW-0597">Phosphoprotein</keyword>
<dbReference type="PATRIC" id="fig|1391654.3.peg.4014"/>
<name>A0A0K1PVZ3_9BACT</name>
<evidence type="ECO:0000259" key="5">
    <source>
        <dbReference type="PROSITE" id="PS50930"/>
    </source>
</evidence>
<feature type="modified residue" description="4-aspartylphosphate" evidence="2">
    <location>
        <position position="50"/>
    </location>
</feature>
<evidence type="ECO:0000313" key="7">
    <source>
        <dbReference type="Proteomes" id="UP000064967"/>
    </source>
</evidence>
<dbReference type="RefSeq" id="WP_146648453.1">
    <property type="nucleotide sequence ID" value="NZ_CP012333.1"/>
</dbReference>
<feature type="domain" description="HTH LytTR-type" evidence="5">
    <location>
        <begin position="137"/>
        <end position="239"/>
    </location>
</feature>
<dbReference type="KEGG" id="llu:AKJ09_03958"/>
<dbReference type="Pfam" id="PF04397">
    <property type="entry name" value="LytTR"/>
    <property type="match status" value="1"/>
</dbReference>
<feature type="compositionally biased region" description="Basic and acidic residues" evidence="3">
    <location>
        <begin position="108"/>
        <end position="117"/>
    </location>
</feature>
<dbReference type="GO" id="GO:0006355">
    <property type="term" value="P:regulation of DNA-templated transcription"/>
    <property type="evidence" value="ECO:0007669"/>
    <property type="project" value="TreeGrafter"/>
</dbReference>
<dbReference type="InterPro" id="IPR007492">
    <property type="entry name" value="LytTR_DNA-bd_dom"/>
</dbReference>
<feature type="region of interest" description="Disordered" evidence="3">
    <location>
        <begin position="108"/>
        <end position="133"/>
    </location>
</feature>
<reference evidence="6 7" key="1">
    <citation type="submission" date="2015-08" db="EMBL/GenBank/DDBJ databases">
        <authorList>
            <person name="Babu N.S."/>
            <person name="Beckwith C.J."/>
            <person name="Beseler K.G."/>
            <person name="Brison A."/>
            <person name="Carone J.V."/>
            <person name="Caskin T.P."/>
            <person name="Diamond M."/>
            <person name="Durham M.E."/>
            <person name="Foxe J.M."/>
            <person name="Go M."/>
            <person name="Henderson B.A."/>
            <person name="Jones I.B."/>
            <person name="McGettigan J.A."/>
            <person name="Micheletti S.J."/>
            <person name="Nasrallah M.E."/>
            <person name="Ortiz D."/>
            <person name="Piller C.R."/>
            <person name="Privatt S.R."/>
            <person name="Schneider S.L."/>
            <person name="Sharp S."/>
            <person name="Smith T.C."/>
            <person name="Stanton J.D."/>
            <person name="Ullery H.E."/>
            <person name="Wilson R.J."/>
            <person name="Serrano M.G."/>
            <person name="Buck G."/>
            <person name="Lee V."/>
            <person name="Wang Y."/>
            <person name="Carvalho R."/>
            <person name="Voegtly L."/>
            <person name="Shi R."/>
            <person name="Duckworth R."/>
            <person name="Johnson A."/>
            <person name="Loviza R."/>
            <person name="Walstead R."/>
            <person name="Shah Z."/>
            <person name="Kiflezghi M."/>
            <person name="Wade K."/>
            <person name="Ball S.L."/>
            <person name="Bradley K.W."/>
            <person name="Asai D.J."/>
            <person name="Bowman C.A."/>
            <person name="Russell D.A."/>
            <person name="Pope W.H."/>
            <person name="Jacobs-Sera D."/>
            <person name="Hendrix R.W."/>
            <person name="Hatfull G.F."/>
        </authorList>
    </citation>
    <scope>NUCLEOTIDE SEQUENCE [LARGE SCALE GENOMIC DNA]</scope>
    <source>
        <strain evidence="6 7">DSM 27648</strain>
    </source>
</reference>
<dbReference type="GO" id="GO:0000976">
    <property type="term" value="F:transcription cis-regulatory region binding"/>
    <property type="evidence" value="ECO:0007669"/>
    <property type="project" value="TreeGrafter"/>
</dbReference>
<gene>
    <name evidence="6" type="ORF">AKJ09_03958</name>
</gene>
<dbReference type="GO" id="GO:0005829">
    <property type="term" value="C:cytosol"/>
    <property type="evidence" value="ECO:0007669"/>
    <property type="project" value="TreeGrafter"/>
</dbReference>
<dbReference type="PROSITE" id="PS50110">
    <property type="entry name" value="RESPONSE_REGULATORY"/>
    <property type="match status" value="1"/>
</dbReference>
<dbReference type="PROSITE" id="PS50930">
    <property type="entry name" value="HTH_LYTTR"/>
    <property type="match status" value="1"/>
</dbReference>
<organism evidence="6 7">
    <name type="scientific">Labilithrix luteola</name>
    <dbReference type="NCBI Taxonomy" id="1391654"/>
    <lineage>
        <taxon>Bacteria</taxon>
        <taxon>Pseudomonadati</taxon>
        <taxon>Myxococcota</taxon>
        <taxon>Polyangia</taxon>
        <taxon>Polyangiales</taxon>
        <taxon>Labilitrichaceae</taxon>
        <taxon>Labilithrix</taxon>
    </lineage>
</organism>
<dbReference type="InterPro" id="IPR039420">
    <property type="entry name" value="WalR-like"/>
</dbReference>
<evidence type="ECO:0000259" key="4">
    <source>
        <dbReference type="PROSITE" id="PS50110"/>
    </source>
</evidence>
<dbReference type="Gene3D" id="3.40.50.2300">
    <property type="match status" value="1"/>
</dbReference>
<evidence type="ECO:0000256" key="1">
    <source>
        <dbReference type="ARBA" id="ARBA00023125"/>
    </source>
</evidence>
<sequence>MLVDDEGPSRRRLRRMLEQIPGVDVLADEADPIEALARIAELAPDVVFLDIHMPGIDGLTLAERCARVPAIVFVTAHAEHAVRAFDLASVDYLLKPVRIERLEEAVGRVRSRQDRPTEASGSSSAARPGEDAPPRVIAYERGTKVFVDATTITRFRASDKYTAFVSEQRELLTEEPLVALEERLGGLGFVRVHRAELIRLSAVRSFRVEDGAHSVCLKDGQIVPVSRRMAASLRARLGL</sequence>
<keyword evidence="7" id="KW-1185">Reference proteome</keyword>
<dbReference type="InterPro" id="IPR011006">
    <property type="entry name" value="CheY-like_superfamily"/>
</dbReference>
<dbReference type="InterPro" id="IPR001789">
    <property type="entry name" value="Sig_transdc_resp-reg_receiver"/>
</dbReference>
<dbReference type="Gene3D" id="2.40.50.1020">
    <property type="entry name" value="LytTr DNA-binding domain"/>
    <property type="match status" value="1"/>
</dbReference>
<dbReference type="GO" id="GO:0032993">
    <property type="term" value="C:protein-DNA complex"/>
    <property type="evidence" value="ECO:0007669"/>
    <property type="project" value="TreeGrafter"/>
</dbReference>
<dbReference type="STRING" id="1391654.AKJ09_03958"/>
<proteinExistence type="predicted"/>
<dbReference type="SUPFAM" id="SSF52172">
    <property type="entry name" value="CheY-like"/>
    <property type="match status" value="1"/>
</dbReference>
<dbReference type="OrthoDB" id="1490554at2"/>
<dbReference type="EMBL" id="CP012333">
    <property type="protein sequence ID" value="AKU97294.1"/>
    <property type="molecule type" value="Genomic_DNA"/>
</dbReference>
<dbReference type="AlphaFoldDB" id="A0A0K1PVZ3"/>
<protein>
    <submittedName>
        <fullName evidence="6">Response regulator receiver</fullName>
    </submittedName>
</protein>
<dbReference type="SMART" id="SM00850">
    <property type="entry name" value="LytTR"/>
    <property type="match status" value="1"/>
</dbReference>
<evidence type="ECO:0000256" key="2">
    <source>
        <dbReference type="PROSITE-ProRule" id="PRU00169"/>
    </source>
</evidence>
<dbReference type="PANTHER" id="PTHR48111:SF69">
    <property type="entry name" value="RESPONSE REGULATOR RECEIVER"/>
    <property type="match status" value="1"/>
</dbReference>
<dbReference type="PANTHER" id="PTHR48111">
    <property type="entry name" value="REGULATOR OF RPOS"/>
    <property type="match status" value="1"/>
</dbReference>
<evidence type="ECO:0000313" key="6">
    <source>
        <dbReference type="EMBL" id="AKU97294.1"/>
    </source>
</evidence>
<dbReference type="GO" id="GO:0000156">
    <property type="term" value="F:phosphorelay response regulator activity"/>
    <property type="evidence" value="ECO:0007669"/>
    <property type="project" value="TreeGrafter"/>
</dbReference>
<dbReference type="SMART" id="SM00448">
    <property type="entry name" value="REC"/>
    <property type="match status" value="1"/>
</dbReference>
<feature type="domain" description="Response regulatory" evidence="4">
    <location>
        <begin position="1"/>
        <end position="110"/>
    </location>
</feature>
<keyword evidence="1" id="KW-0238">DNA-binding</keyword>
<accession>A0A0K1PVZ3</accession>
<dbReference type="Proteomes" id="UP000064967">
    <property type="component" value="Chromosome"/>
</dbReference>
<evidence type="ECO:0000256" key="3">
    <source>
        <dbReference type="SAM" id="MobiDB-lite"/>
    </source>
</evidence>